<name>A0A9X0I4Y8_9ACTN</name>
<organism evidence="2 3">
    <name type="scientific">Micromonospora maris</name>
    <dbReference type="NCBI Taxonomy" id="1003110"/>
    <lineage>
        <taxon>Bacteria</taxon>
        <taxon>Bacillati</taxon>
        <taxon>Actinomycetota</taxon>
        <taxon>Actinomycetes</taxon>
        <taxon>Micromonosporales</taxon>
        <taxon>Micromonosporaceae</taxon>
        <taxon>Micromonospora</taxon>
    </lineage>
</organism>
<keyword evidence="1" id="KW-0732">Signal</keyword>
<dbReference type="AlphaFoldDB" id="A0A9X0I4Y8"/>
<accession>A0A9X0I4Y8</accession>
<dbReference type="RefSeq" id="WP_013736504.1">
    <property type="nucleotide sequence ID" value="NZ_LMWI01000002.1"/>
</dbReference>
<gene>
    <name evidence="2" type="ORF">ADL17_28930</name>
</gene>
<evidence type="ECO:0000313" key="2">
    <source>
        <dbReference type="EMBL" id="KUJ46877.1"/>
    </source>
</evidence>
<evidence type="ECO:0000313" key="3">
    <source>
        <dbReference type="Proteomes" id="UP000053246"/>
    </source>
</evidence>
<keyword evidence="3" id="KW-1185">Reference proteome</keyword>
<protein>
    <submittedName>
        <fullName evidence="2">Uncharacterized protein</fullName>
    </submittedName>
</protein>
<dbReference type="EMBL" id="LMWI01000002">
    <property type="protein sequence ID" value="KUJ46877.1"/>
    <property type="molecule type" value="Genomic_DNA"/>
</dbReference>
<feature type="signal peptide" evidence="1">
    <location>
        <begin position="1"/>
        <end position="28"/>
    </location>
</feature>
<sequence>MRKTAKRIASVLAVAALTTTLAAAPAVAKEVAREPFKVPDQGLVLYTANSAYVVARHTAADDLCHPMQDAVTSISWTPVYAIAYASDDCTGYGLQLSGWQGWSPGVFLSYKLIAY</sequence>
<dbReference type="OMA" id="CHPMQDA"/>
<evidence type="ECO:0000256" key="1">
    <source>
        <dbReference type="SAM" id="SignalP"/>
    </source>
</evidence>
<feature type="chain" id="PRO_5040975222" evidence="1">
    <location>
        <begin position="29"/>
        <end position="115"/>
    </location>
</feature>
<proteinExistence type="predicted"/>
<dbReference type="Proteomes" id="UP000053246">
    <property type="component" value="Unassembled WGS sequence"/>
</dbReference>
<comment type="caution">
    <text evidence="2">The sequence shown here is derived from an EMBL/GenBank/DDBJ whole genome shotgun (WGS) entry which is preliminary data.</text>
</comment>
<reference evidence="2 3" key="1">
    <citation type="submission" date="2015-10" db="EMBL/GenBank/DDBJ databases">
        <authorList>
            <person name="Ju K.-S."/>
            <person name="Doroghazi J.R."/>
            <person name="Metcalf W.W."/>
        </authorList>
    </citation>
    <scope>NUCLEOTIDE SEQUENCE [LARGE SCALE GENOMIC DNA]</scope>
    <source>
        <strain evidence="2 3">NRRL B-24793</strain>
    </source>
</reference>